<protein>
    <submittedName>
        <fullName evidence="5">Aste57867_12224 protein</fullName>
    </submittedName>
</protein>
<evidence type="ECO:0000313" key="6">
    <source>
        <dbReference type="Proteomes" id="UP000332933"/>
    </source>
</evidence>
<dbReference type="EMBL" id="CAADRA010005367">
    <property type="protein sequence ID" value="VFT89078.1"/>
    <property type="molecule type" value="Genomic_DNA"/>
</dbReference>
<proteinExistence type="predicted"/>
<dbReference type="Proteomes" id="UP000332933">
    <property type="component" value="Unassembled WGS sequence"/>
</dbReference>
<dbReference type="AlphaFoldDB" id="A0A485KV00"/>
<reference evidence="5 6" key="1">
    <citation type="submission" date="2019-03" db="EMBL/GenBank/DDBJ databases">
        <authorList>
            <person name="Gaulin E."/>
            <person name="Dumas B."/>
        </authorList>
    </citation>
    <scope>NUCLEOTIDE SEQUENCE [LARGE SCALE GENOMIC DNA]</scope>
    <source>
        <strain evidence="5">CBS 568.67</strain>
    </source>
</reference>
<evidence type="ECO:0000256" key="1">
    <source>
        <dbReference type="SAM" id="MobiDB-lite"/>
    </source>
</evidence>
<dbReference type="GO" id="GO:0003676">
    <property type="term" value="F:nucleic acid binding"/>
    <property type="evidence" value="ECO:0007669"/>
    <property type="project" value="InterPro"/>
</dbReference>
<dbReference type="PANTHER" id="PTHR33939:SF1">
    <property type="entry name" value="DUF4371 DOMAIN-CONTAINING PROTEIN"/>
    <property type="match status" value="1"/>
</dbReference>
<sequence>MAKRRVLTLEEKSLLVKCYDYLKSHPPPGNTGPQFTLRQRVAQCLGFSESTVGRTMASFNKTKDMSFMEKPVKRGHRPRSIAEYFVTELHELIMQANKDCTMVSAKTLCGDLKQLYGANIAVRTMRRVLNRLGYRHQKGRGRYYLAESEANVAFRGHYLRKKLANRDRRNNPVQPEVFLDESYCNLNHTTHKTWVDKSKIRYTKSGKGPRVCIVGAGVVVRRIRGIRGEFVPGSLVMWPSKRKPGKNGNDDDDYHGNFNAVLFEKWFSKLCTTLKEKYGPCVIHMDGARYHKRKLNPPPTSRNRKAELEEWLTSKGVQFDSKLVKAELLKLIKEHRGPPVYAAQVIATECDHTLLYTPPYHPELQPIEVIWGAVKQKIATRASNNVEHLIERLQKLFSEVPSSNWETAFRRTQLYEDKYESVIEETPLIDSDVSDDEESHEVEQLCGESESSGEE</sequence>
<dbReference type="InterPro" id="IPR038717">
    <property type="entry name" value="Tc1-like_DDE_dom"/>
</dbReference>
<name>A0A485KV00_9STRA</name>
<evidence type="ECO:0000259" key="2">
    <source>
        <dbReference type="Pfam" id="PF13358"/>
    </source>
</evidence>
<evidence type="ECO:0000313" key="4">
    <source>
        <dbReference type="EMBL" id="KAF0697040.1"/>
    </source>
</evidence>
<dbReference type="EMBL" id="VJMH01005346">
    <property type="protein sequence ID" value="KAF0697040.1"/>
    <property type="molecule type" value="Genomic_DNA"/>
</dbReference>
<dbReference type="Pfam" id="PF13358">
    <property type="entry name" value="DDE_3"/>
    <property type="match status" value="1"/>
</dbReference>
<reference evidence="4" key="2">
    <citation type="submission" date="2019-06" db="EMBL/GenBank/DDBJ databases">
        <title>Genomics analysis of Aphanomyces spp. identifies a new class of oomycete effector associated with host adaptation.</title>
        <authorList>
            <person name="Gaulin E."/>
        </authorList>
    </citation>
    <scope>NUCLEOTIDE SEQUENCE</scope>
    <source>
        <strain evidence="4">CBS 578.67</strain>
    </source>
</reference>
<dbReference type="Pfam" id="PF13592">
    <property type="entry name" value="HTH_33"/>
    <property type="match status" value="1"/>
</dbReference>
<dbReference type="Gene3D" id="3.30.420.10">
    <property type="entry name" value="Ribonuclease H-like superfamily/Ribonuclease H"/>
    <property type="match status" value="1"/>
</dbReference>
<dbReference type="InterPro" id="IPR036397">
    <property type="entry name" value="RNaseH_sf"/>
</dbReference>
<dbReference type="PANTHER" id="PTHR33939">
    <property type="entry name" value="PROTEIN CBG22215"/>
    <property type="match status" value="1"/>
</dbReference>
<dbReference type="OrthoDB" id="78033at2759"/>
<keyword evidence="6" id="KW-1185">Reference proteome</keyword>
<evidence type="ECO:0000259" key="3">
    <source>
        <dbReference type="Pfam" id="PF13592"/>
    </source>
</evidence>
<feature type="region of interest" description="Disordered" evidence="1">
    <location>
        <begin position="425"/>
        <end position="455"/>
    </location>
</feature>
<dbReference type="InterPro" id="IPR025959">
    <property type="entry name" value="Winged_HTH_dom"/>
</dbReference>
<organism evidence="5 6">
    <name type="scientific">Aphanomyces stellatus</name>
    <dbReference type="NCBI Taxonomy" id="120398"/>
    <lineage>
        <taxon>Eukaryota</taxon>
        <taxon>Sar</taxon>
        <taxon>Stramenopiles</taxon>
        <taxon>Oomycota</taxon>
        <taxon>Saprolegniomycetes</taxon>
        <taxon>Saprolegniales</taxon>
        <taxon>Verrucalvaceae</taxon>
        <taxon>Aphanomyces</taxon>
    </lineage>
</organism>
<feature type="domain" description="Tc1-like transposase DDE" evidence="2">
    <location>
        <begin position="255"/>
        <end position="389"/>
    </location>
</feature>
<gene>
    <name evidence="5" type="primary">Aste57867_12224</name>
    <name evidence="4" type="ORF">As57867_012179</name>
    <name evidence="5" type="ORF">ASTE57867_12224</name>
</gene>
<evidence type="ECO:0000313" key="5">
    <source>
        <dbReference type="EMBL" id="VFT89078.1"/>
    </source>
</evidence>
<feature type="domain" description="Winged helix-turn helix" evidence="3">
    <location>
        <begin position="104"/>
        <end position="155"/>
    </location>
</feature>
<accession>A0A485KV00</accession>